<dbReference type="EMBL" id="MCFH01000042">
    <property type="protein sequence ID" value="ORX44995.1"/>
    <property type="molecule type" value="Genomic_DNA"/>
</dbReference>
<dbReference type="InterPro" id="IPR013087">
    <property type="entry name" value="Znf_C2H2_type"/>
</dbReference>
<keyword evidence="2" id="KW-0479">Metal-binding</keyword>
<dbReference type="SUPFAM" id="SSF57667">
    <property type="entry name" value="beta-beta-alpha zinc fingers"/>
    <property type="match status" value="2"/>
</dbReference>
<dbReference type="STRING" id="1754191.A0A1Y1V147"/>
<dbReference type="InterPro" id="IPR036236">
    <property type="entry name" value="Znf_C2H2_sf"/>
</dbReference>
<reference evidence="9 10" key="2">
    <citation type="submission" date="2016-08" db="EMBL/GenBank/DDBJ databases">
        <title>Pervasive Adenine N6-methylation of Active Genes in Fungi.</title>
        <authorList>
            <consortium name="DOE Joint Genome Institute"/>
            <person name="Mondo S.J."/>
            <person name="Dannebaum R.O."/>
            <person name="Kuo R.C."/>
            <person name="Labutti K."/>
            <person name="Haridas S."/>
            <person name="Kuo A."/>
            <person name="Salamov A."/>
            <person name="Ahrendt S.R."/>
            <person name="Lipzen A."/>
            <person name="Sullivan W."/>
            <person name="Andreopoulos W.B."/>
            <person name="Clum A."/>
            <person name="Lindquist E."/>
            <person name="Daum C."/>
            <person name="Ramamoorthy G.K."/>
            <person name="Gryganskyi A."/>
            <person name="Culley D."/>
            <person name="Magnuson J.K."/>
            <person name="James T.Y."/>
            <person name="O'Malley M.A."/>
            <person name="Stajich J.E."/>
            <person name="Spatafora J.W."/>
            <person name="Visel A."/>
            <person name="Grigoriev I.V."/>
        </authorList>
    </citation>
    <scope>NUCLEOTIDE SEQUENCE [LARGE SCALE GENOMIC DNA]</scope>
    <source>
        <strain evidence="10">finn</strain>
    </source>
</reference>
<protein>
    <recommendedName>
        <fullName evidence="8">C2H2-type domain-containing protein</fullName>
    </recommendedName>
</protein>
<feature type="non-terminal residue" evidence="9">
    <location>
        <position position="1"/>
    </location>
</feature>
<evidence type="ECO:0000256" key="7">
    <source>
        <dbReference type="PROSITE-ProRule" id="PRU00042"/>
    </source>
</evidence>
<evidence type="ECO:0000256" key="3">
    <source>
        <dbReference type="ARBA" id="ARBA00022737"/>
    </source>
</evidence>
<evidence type="ECO:0000256" key="1">
    <source>
        <dbReference type="ARBA" id="ARBA00004123"/>
    </source>
</evidence>
<dbReference type="Gene3D" id="3.30.160.60">
    <property type="entry name" value="Classic Zinc Finger"/>
    <property type="match status" value="2"/>
</dbReference>
<dbReference type="Proteomes" id="UP000193719">
    <property type="component" value="Unassembled WGS sequence"/>
</dbReference>
<dbReference type="Pfam" id="PF00096">
    <property type="entry name" value="zf-C2H2"/>
    <property type="match status" value="3"/>
</dbReference>
<dbReference type="GO" id="GO:0008270">
    <property type="term" value="F:zinc ion binding"/>
    <property type="evidence" value="ECO:0007669"/>
    <property type="project" value="UniProtKB-KW"/>
</dbReference>
<feature type="non-terminal residue" evidence="9">
    <location>
        <position position="77"/>
    </location>
</feature>
<dbReference type="PANTHER" id="PTHR24394:SF44">
    <property type="entry name" value="ZINC FINGER PROTEIN 271-LIKE"/>
    <property type="match status" value="1"/>
</dbReference>
<feature type="domain" description="C2H2-type" evidence="8">
    <location>
        <begin position="1"/>
        <end position="28"/>
    </location>
</feature>
<name>A0A1Y1V147_9FUNG</name>
<evidence type="ECO:0000313" key="9">
    <source>
        <dbReference type="EMBL" id="ORX44995.1"/>
    </source>
</evidence>
<sequence length="77" mass="9351">YVCSVCSYKSKRHYNVEVHLKIHEKNRPRPFECDVCKKCFCRAHDLERHKVIHQEKMYECELCGKKFGRLDSLKRHV</sequence>
<comment type="subcellular location">
    <subcellularLocation>
        <location evidence="1">Nucleus</location>
    </subcellularLocation>
</comment>
<evidence type="ECO:0000256" key="4">
    <source>
        <dbReference type="ARBA" id="ARBA00022771"/>
    </source>
</evidence>
<keyword evidence="5" id="KW-0862">Zinc</keyword>
<evidence type="ECO:0000256" key="5">
    <source>
        <dbReference type="ARBA" id="ARBA00022833"/>
    </source>
</evidence>
<dbReference type="OrthoDB" id="10627360at2759"/>
<evidence type="ECO:0000313" key="10">
    <source>
        <dbReference type="Proteomes" id="UP000193719"/>
    </source>
</evidence>
<evidence type="ECO:0000259" key="8">
    <source>
        <dbReference type="PROSITE" id="PS50157"/>
    </source>
</evidence>
<organism evidence="9 10">
    <name type="scientific">Piromyces finnis</name>
    <dbReference type="NCBI Taxonomy" id="1754191"/>
    <lineage>
        <taxon>Eukaryota</taxon>
        <taxon>Fungi</taxon>
        <taxon>Fungi incertae sedis</taxon>
        <taxon>Chytridiomycota</taxon>
        <taxon>Chytridiomycota incertae sedis</taxon>
        <taxon>Neocallimastigomycetes</taxon>
        <taxon>Neocallimastigales</taxon>
        <taxon>Neocallimastigaceae</taxon>
        <taxon>Piromyces</taxon>
    </lineage>
</organism>
<evidence type="ECO:0000256" key="2">
    <source>
        <dbReference type="ARBA" id="ARBA00022723"/>
    </source>
</evidence>
<keyword evidence="4 7" id="KW-0863">Zinc-finger</keyword>
<dbReference type="PANTHER" id="PTHR24394">
    <property type="entry name" value="ZINC FINGER PROTEIN"/>
    <property type="match status" value="1"/>
</dbReference>
<keyword evidence="6" id="KW-0539">Nucleus</keyword>
<keyword evidence="10" id="KW-1185">Reference proteome</keyword>
<gene>
    <name evidence="9" type="ORF">BCR36DRAFT_245660</name>
</gene>
<evidence type="ECO:0000256" key="6">
    <source>
        <dbReference type="ARBA" id="ARBA00023242"/>
    </source>
</evidence>
<proteinExistence type="predicted"/>
<dbReference type="PROSITE" id="PS50157">
    <property type="entry name" value="ZINC_FINGER_C2H2_2"/>
    <property type="match status" value="3"/>
</dbReference>
<dbReference type="FunFam" id="3.30.160.60:FF:000100">
    <property type="entry name" value="Zinc finger 45-like"/>
    <property type="match status" value="1"/>
</dbReference>
<accession>A0A1Y1V147</accession>
<dbReference type="GO" id="GO:0000981">
    <property type="term" value="F:DNA-binding transcription factor activity, RNA polymerase II-specific"/>
    <property type="evidence" value="ECO:0007669"/>
    <property type="project" value="TreeGrafter"/>
</dbReference>
<dbReference type="AlphaFoldDB" id="A0A1Y1V147"/>
<feature type="domain" description="C2H2-type" evidence="8">
    <location>
        <begin position="31"/>
        <end position="58"/>
    </location>
</feature>
<dbReference type="GO" id="GO:0005634">
    <property type="term" value="C:nucleus"/>
    <property type="evidence" value="ECO:0007669"/>
    <property type="project" value="UniProtKB-SubCell"/>
</dbReference>
<dbReference type="SMART" id="SM00355">
    <property type="entry name" value="ZnF_C2H2"/>
    <property type="match status" value="3"/>
</dbReference>
<comment type="caution">
    <text evidence="9">The sequence shown here is derived from an EMBL/GenBank/DDBJ whole genome shotgun (WGS) entry which is preliminary data.</text>
</comment>
<feature type="domain" description="C2H2-type" evidence="8">
    <location>
        <begin position="58"/>
        <end position="77"/>
    </location>
</feature>
<reference evidence="9 10" key="1">
    <citation type="submission" date="2016-08" db="EMBL/GenBank/DDBJ databases">
        <title>Genomes of anaerobic fungi encode conserved fungal cellulosomes for biomass hydrolysis.</title>
        <authorList>
            <consortium name="DOE Joint Genome Institute"/>
            <person name="Haitjema C.H."/>
            <person name="Gilmore S.P."/>
            <person name="Henske J.K."/>
            <person name="Solomon K.V."/>
            <person name="De Groot R."/>
            <person name="Kuo A."/>
            <person name="Mondo S.J."/>
            <person name="Salamov A.A."/>
            <person name="Labutti K."/>
            <person name="Zhao Z."/>
            <person name="Chiniquy J."/>
            <person name="Barry K."/>
            <person name="Brewer H.M."/>
            <person name="Purvine S.O."/>
            <person name="Wright A.T."/>
            <person name="Boxma B."/>
            <person name="Van Alen T."/>
            <person name="Hackstein J.H."/>
            <person name="Baker S.E."/>
            <person name="Grigoriev I.V."/>
            <person name="O'Malley M.A."/>
        </authorList>
    </citation>
    <scope>NUCLEOTIDE SEQUENCE [LARGE SCALE GENOMIC DNA]</scope>
    <source>
        <strain evidence="10">finn</strain>
    </source>
</reference>
<keyword evidence="3" id="KW-0677">Repeat</keyword>